<reference evidence="1 2" key="1">
    <citation type="submission" date="2019-04" db="EMBL/GenBank/DDBJ databases">
        <title>Chitiniphilus eburnea sp. nov., a novel chitinolytic bacterium isolated from aquaculture sludge.</title>
        <authorList>
            <person name="Sheng M."/>
        </authorList>
    </citation>
    <scope>NUCLEOTIDE SEQUENCE [LARGE SCALE GENOMIC DNA]</scope>
    <source>
        <strain evidence="1 2">HX-2-15</strain>
    </source>
</reference>
<dbReference type="RefSeq" id="WP_136772475.1">
    <property type="nucleotide sequence ID" value="NZ_SUMF01000004.1"/>
</dbReference>
<name>A0A4U0Q5V2_9NEIS</name>
<accession>A0A4U0Q5V2</accession>
<organism evidence="1 2">
    <name type="scientific">Chitiniphilus eburneus</name>
    <dbReference type="NCBI Taxonomy" id="2571148"/>
    <lineage>
        <taxon>Bacteria</taxon>
        <taxon>Pseudomonadati</taxon>
        <taxon>Pseudomonadota</taxon>
        <taxon>Betaproteobacteria</taxon>
        <taxon>Neisseriales</taxon>
        <taxon>Chitinibacteraceae</taxon>
        <taxon>Chitiniphilus</taxon>
    </lineage>
</organism>
<evidence type="ECO:0000313" key="1">
    <source>
        <dbReference type="EMBL" id="TJZ75562.1"/>
    </source>
</evidence>
<protein>
    <recommendedName>
        <fullName evidence="3">ABM domain-containing protein</fullName>
    </recommendedName>
</protein>
<dbReference type="Proteomes" id="UP000310016">
    <property type="component" value="Unassembled WGS sequence"/>
</dbReference>
<dbReference type="AlphaFoldDB" id="A0A4U0Q5V2"/>
<proteinExistence type="predicted"/>
<evidence type="ECO:0008006" key="3">
    <source>
        <dbReference type="Google" id="ProtNLM"/>
    </source>
</evidence>
<gene>
    <name evidence="1" type="ORF">FAZ21_06500</name>
</gene>
<sequence>MEATYGFTHSLDSLMAFMSPQRASTDALRAISHWASLATGRSFEQLHLEDDQLVVKLRWEEADTYSAATDLNNTCLEFGLHRELINH</sequence>
<evidence type="ECO:0000313" key="2">
    <source>
        <dbReference type="Proteomes" id="UP000310016"/>
    </source>
</evidence>
<dbReference type="EMBL" id="SUMF01000004">
    <property type="protein sequence ID" value="TJZ75562.1"/>
    <property type="molecule type" value="Genomic_DNA"/>
</dbReference>
<comment type="caution">
    <text evidence="1">The sequence shown here is derived from an EMBL/GenBank/DDBJ whole genome shotgun (WGS) entry which is preliminary data.</text>
</comment>
<keyword evidence="2" id="KW-1185">Reference proteome</keyword>